<dbReference type="Proteomes" id="UP000008710">
    <property type="component" value="Chromosome"/>
</dbReference>
<sequence length="79" mass="9130">MTDSPPAANGGREAFVQRVEYLAEKCGERFPRRRREATIRDQARSTGSWTVVRVVGYRLRKPESQLGRRHRFSWGEVAP</sequence>
<evidence type="ECO:0000313" key="1">
    <source>
        <dbReference type="EMBL" id="ABG92337.1"/>
    </source>
</evidence>
<dbReference type="AlphaFoldDB" id="Q0SJE9"/>
<evidence type="ECO:0000313" key="2">
    <source>
        <dbReference type="Proteomes" id="UP000008710"/>
    </source>
</evidence>
<dbReference type="KEGG" id="rha:RHA1_ro00501"/>
<protein>
    <submittedName>
        <fullName evidence="1">Uncharacterized protein</fullName>
    </submittedName>
</protein>
<gene>
    <name evidence="1" type="ordered locus">RHA1_ro00501</name>
</gene>
<name>Q0SJE9_RHOJR</name>
<proteinExistence type="predicted"/>
<dbReference type="EMBL" id="CP000431">
    <property type="protein sequence ID" value="ABG92337.1"/>
    <property type="molecule type" value="Genomic_DNA"/>
</dbReference>
<reference evidence="2" key="1">
    <citation type="journal article" date="2006" name="Proc. Natl. Acad. Sci. U.S.A.">
        <title>The complete genome of Rhodococcus sp. RHA1 provides insights into a catabolic powerhouse.</title>
        <authorList>
            <person name="McLeod M.P."/>
            <person name="Warren R.L."/>
            <person name="Hsiao W.W.L."/>
            <person name="Araki N."/>
            <person name="Myhre M."/>
            <person name="Fernandes C."/>
            <person name="Miyazawa D."/>
            <person name="Wong W."/>
            <person name="Lillquist A.L."/>
            <person name="Wang D."/>
            <person name="Dosanjh M."/>
            <person name="Hara H."/>
            <person name="Petrescu A."/>
            <person name="Morin R.D."/>
            <person name="Yang G."/>
            <person name="Stott J.M."/>
            <person name="Schein J.E."/>
            <person name="Shin H."/>
            <person name="Smailus D."/>
            <person name="Siddiqui A.S."/>
            <person name="Marra M.A."/>
            <person name="Jones S.J.M."/>
            <person name="Holt R."/>
            <person name="Brinkman F.S.L."/>
            <person name="Miyauchi K."/>
            <person name="Fukuda M."/>
            <person name="Davies J.E."/>
            <person name="Mohn W.W."/>
            <person name="Eltis L.D."/>
        </authorList>
    </citation>
    <scope>NUCLEOTIDE SEQUENCE [LARGE SCALE GENOMIC DNA]</scope>
    <source>
        <strain evidence="2">RHA1</strain>
    </source>
</reference>
<dbReference type="HOGENOM" id="CLU_2603701_0_0_11"/>
<organism evidence="1 2">
    <name type="scientific">Rhodococcus jostii (strain RHA1)</name>
    <dbReference type="NCBI Taxonomy" id="101510"/>
    <lineage>
        <taxon>Bacteria</taxon>
        <taxon>Bacillati</taxon>
        <taxon>Actinomycetota</taxon>
        <taxon>Actinomycetes</taxon>
        <taxon>Mycobacteriales</taxon>
        <taxon>Nocardiaceae</taxon>
        <taxon>Rhodococcus</taxon>
    </lineage>
</organism>
<accession>Q0SJE9</accession>